<reference evidence="2 3" key="1">
    <citation type="journal article" date="2015" name="Genome Announc.">
        <title>Draft Genome Sequence of Clostridium tyrobutyricum Strain DIVETGP, Isolated from Cow's Milk for Grana Padano Production.</title>
        <authorList>
            <person name="Soggiu A."/>
            <person name="Piras C."/>
            <person name="Gaiarsa S."/>
            <person name="Sassera D."/>
            <person name="Roncada P."/>
            <person name="Bendixen E."/>
            <person name="Brasca M."/>
            <person name="Bonizzi L."/>
        </authorList>
    </citation>
    <scope>NUCLEOTIDE SEQUENCE [LARGE SCALE GENOMIC DNA]</scope>
    <source>
        <strain evidence="2 3">DIVETGP</strain>
    </source>
</reference>
<comment type="caution">
    <text evidence="2">The sequence shown here is derived from an EMBL/GenBank/DDBJ whole genome shotgun (WGS) entry which is preliminary data.</text>
</comment>
<organism evidence="2 3">
    <name type="scientific">Clostridium tyrobutyricum DIVETGP</name>
    <dbReference type="NCBI Taxonomy" id="1408889"/>
    <lineage>
        <taxon>Bacteria</taxon>
        <taxon>Bacillati</taxon>
        <taxon>Bacillota</taxon>
        <taxon>Clostridia</taxon>
        <taxon>Eubacteriales</taxon>
        <taxon>Clostridiaceae</taxon>
        <taxon>Clostridium</taxon>
    </lineage>
</organism>
<dbReference type="RefSeq" id="WP_017751118.1">
    <property type="nucleotide sequence ID" value="NZ_CBXI010000044.1"/>
</dbReference>
<feature type="region of interest" description="Disordered" evidence="1">
    <location>
        <begin position="1"/>
        <end position="52"/>
    </location>
</feature>
<feature type="compositionally biased region" description="Polar residues" evidence="1">
    <location>
        <begin position="35"/>
        <end position="45"/>
    </location>
</feature>
<gene>
    <name evidence="2" type="ORF">CTDIVETGP_3005</name>
</gene>
<feature type="compositionally biased region" description="Polar residues" evidence="1">
    <location>
        <begin position="8"/>
        <end position="18"/>
    </location>
</feature>
<protein>
    <submittedName>
        <fullName evidence="2">Uncharacterized protein</fullName>
    </submittedName>
</protein>
<keyword evidence="3" id="KW-1185">Reference proteome</keyword>
<dbReference type="GeneID" id="56700230"/>
<accession>W6N911</accession>
<dbReference type="EMBL" id="CBXI010000044">
    <property type="protein sequence ID" value="CDL92935.1"/>
    <property type="molecule type" value="Genomic_DNA"/>
</dbReference>
<dbReference type="Proteomes" id="UP000019482">
    <property type="component" value="Unassembled WGS sequence"/>
</dbReference>
<proteinExistence type="predicted"/>
<evidence type="ECO:0000256" key="1">
    <source>
        <dbReference type="SAM" id="MobiDB-lite"/>
    </source>
</evidence>
<dbReference type="AlphaFoldDB" id="W6N911"/>
<sequence length="52" mass="5976">MRKKEKTAVNNQWTSTPEKTSEELGAGHRKKKTATDNQWTSTLKNNIDEDNN</sequence>
<evidence type="ECO:0000313" key="3">
    <source>
        <dbReference type="Proteomes" id="UP000019482"/>
    </source>
</evidence>
<name>W6N911_CLOTY</name>
<evidence type="ECO:0000313" key="2">
    <source>
        <dbReference type="EMBL" id="CDL92935.1"/>
    </source>
</evidence>